<gene>
    <name evidence="1" type="ORF">SO802_017547</name>
</gene>
<reference evidence="1 2" key="1">
    <citation type="submission" date="2024-01" db="EMBL/GenBank/DDBJ databases">
        <title>A telomere-to-telomere, gap-free genome of sweet tea (Lithocarpus litseifolius).</title>
        <authorList>
            <person name="Zhou J."/>
        </authorList>
    </citation>
    <scope>NUCLEOTIDE SEQUENCE [LARGE SCALE GENOMIC DNA]</scope>
    <source>
        <strain evidence="1">Zhou-2022a</strain>
        <tissue evidence="1">Leaf</tissue>
    </source>
</reference>
<keyword evidence="2" id="KW-1185">Reference proteome</keyword>
<dbReference type="EMBL" id="JAZDWU010000006">
    <property type="protein sequence ID" value="KAK9997944.1"/>
    <property type="molecule type" value="Genomic_DNA"/>
</dbReference>
<dbReference type="AlphaFoldDB" id="A0AAW2CIA1"/>
<dbReference type="PANTHER" id="PTHR32108:SF9">
    <property type="entry name" value="REVERSE TRANSCRIPTASE RNASE H-LIKE DOMAIN-CONTAINING PROTEIN"/>
    <property type="match status" value="1"/>
</dbReference>
<evidence type="ECO:0000313" key="2">
    <source>
        <dbReference type="Proteomes" id="UP001459277"/>
    </source>
</evidence>
<name>A0AAW2CIA1_9ROSI</name>
<organism evidence="1 2">
    <name type="scientific">Lithocarpus litseifolius</name>
    <dbReference type="NCBI Taxonomy" id="425828"/>
    <lineage>
        <taxon>Eukaryota</taxon>
        <taxon>Viridiplantae</taxon>
        <taxon>Streptophyta</taxon>
        <taxon>Embryophyta</taxon>
        <taxon>Tracheophyta</taxon>
        <taxon>Spermatophyta</taxon>
        <taxon>Magnoliopsida</taxon>
        <taxon>eudicotyledons</taxon>
        <taxon>Gunneridae</taxon>
        <taxon>Pentapetalae</taxon>
        <taxon>rosids</taxon>
        <taxon>fabids</taxon>
        <taxon>Fagales</taxon>
        <taxon>Fagaceae</taxon>
        <taxon>Lithocarpus</taxon>
    </lineage>
</organism>
<proteinExistence type="predicted"/>
<comment type="caution">
    <text evidence="1">The sequence shown here is derived from an EMBL/GenBank/DDBJ whole genome shotgun (WGS) entry which is preliminary data.</text>
</comment>
<protein>
    <submittedName>
        <fullName evidence="1">Uncharacterized protein</fullName>
    </submittedName>
</protein>
<dbReference type="Proteomes" id="UP001459277">
    <property type="component" value="Unassembled WGS sequence"/>
</dbReference>
<evidence type="ECO:0000313" key="1">
    <source>
        <dbReference type="EMBL" id="KAK9997944.1"/>
    </source>
</evidence>
<accession>A0AAW2CIA1</accession>
<dbReference type="PANTHER" id="PTHR32108">
    <property type="entry name" value="DNA-DIRECTED RNA POLYMERASE SUBUNIT ALPHA"/>
    <property type="match status" value="1"/>
</dbReference>
<sequence>METILCPLGLQSGTIYSAMSVGSWKDWDEYLKGHVCKKEAHVVPAIRGFAPLVLPRSIQGISRVLSPKASGASLPGPVIINPKTFSLEPNLQTQEGLIIRMSKPFPYMNGHSISWKYDVTLISTSTRKEEVFSNVFSGLAELTKSGRCYTPEELEKRRKKLSKGTTELVRNRVTTKEAKEFLKTIRKADYSVIQQLNKSPAQISILALLLSSDVHHDALLKLLKETHVPTGIKNSSF</sequence>